<evidence type="ECO:0000313" key="1">
    <source>
        <dbReference type="EMBL" id="MDR6103428.1"/>
    </source>
</evidence>
<reference evidence="1" key="1">
    <citation type="submission" date="2023-08" db="EMBL/GenBank/DDBJ databases">
        <title>Functional and genomic diversity of the sorghum phyllosphere microbiome.</title>
        <authorList>
            <person name="Shade A."/>
        </authorList>
    </citation>
    <scope>NUCLEOTIDE SEQUENCE</scope>
    <source>
        <strain evidence="1">SORGH_AS_0974</strain>
    </source>
</reference>
<name>A0AAJ2BGM4_9HYPH</name>
<evidence type="ECO:0000313" key="2">
    <source>
        <dbReference type="Proteomes" id="UP001255601"/>
    </source>
</evidence>
<dbReference type="Proteomes" id="UP001255601">
    <property type="component" value="Unassembled WGS sequence"/>
</dbReference>
<dbReference type="AlphaFoldDB" id="A0AAJ2BGM4"/>
<accession>A0AAJ2BGM4</accession>
<dbReference type="EMBL" id="JAVIZC010000003">
    <property type="protein sequence ID" value="MDR6103428.1"/>
    <property type="molecule type" value="Genomic_DNA"/>
</dbReference>
<protein>
    <submittedName>
        <fullName evidence="1">Uncharacterized protein</fullName>
    </submittedName>
</protein>
<sequence length="38" mass="4277">MWVLREAKLRCCSYRKQRFGAGAAVFADIEATNVAASW</sequence>
<comment type="caution">
    <text evidence="1">The sequence shown here is derived from an EMBL/GenBank/DDBJ whole genome shotgun (WGS) entry which is preliminary data.</text>
</comment>
<organism evidence="1 2">
    <name type="scientific">Agrobacterium larrymoorei</name>
    <dbReference type="NCBI Taxonomy" id="160699"/>
    <lineage>
        <taxon>Bacteria</taxon>
        <taxon>Pseudomonadati</taxon>
        <taxon>Pseudomonadota</taxon>
        <taxon>Alphaproteobacteria</taxon>
        <taxon>Hyphomicrobiales</taxon>
        <taxon>Rhizobiaceae</taxon>
        <taxon>Rhizobium/Agrobacterium group</taxon>
        <taxon>Agrobacterium</taxon>
    </lineage>
</organism>
<proteinExistence type="predicted"/>
<gene>
    <name evidence="1" type="ORF">QE369_003625</name>
</gene>